<keyword evidence="3" id="KW-1185">Reference proteome</keyword>
<dbReference type="STRING" id="50429.A0A2B4SGX4"/>
<sequence>MGVRLSLLGISALLRLATVVTEAPRSTGSDIRDTTKWTVVEFDKRNVSLPCAVDTSGLPLLHVGWYMCRIQMIQECRSGSEKRKIAHIENMSNVSIVRPDEFDLTLNGSLIILRILSKYNKMIFLCKGKVRFHRHHENFTILHLVFPSTSRPSLRPTTPDIPIATGPSSSVLEQAEIPSIEATILKHQLRWGGHVSPMEDHRLPKIVMYGELSTGHRVRGAPKKRFKGSLKKSLSTCNIDHKEWSDLATDRGTWHHTINQATAQFEEDRRELLKDKRQRRKARPASTITPDITLLCRYCPRICLSRIGLVSHERACSRRQRGQPS</sequence>
<name>A0A2B4SGX4_STYPI</name>
<evidence type="ECO:0000256" key="1">
    <source>
        <dbReference type="SAM" id="SignalP"/>
    </source>
</evidence>
<dbReference type="EMBL" id="LSMT01000096">
    <property type="protein sequence ID" value="PFX27732.1"/>
    <property type="molecule type" value="Genomic_DNA"/>
</dbReference>
<dbReference type="Proteomes" id="UP000225706">
    <property type="component" value="Unassembled WGS sequence"/>
</dbReference>
<feature type="signal peptide" evidence="1">
    <location>
        <begin position="1"/>
        <end position="28"/>
    </location>
</feature>
<keyword evidence="1" id="KW-0732">Signal</keyword>
<feature type="chain" id="PRO_5012451138" description="C2H2-type domain-containing protein" evidence="1">
    <location>
        <begin position="29"/>
        <end position="325"/>
    </location>
</feature>
<evidence type="ECO:0000313" key="3">
    <source>
        <dbReference type="Proteomes" id="UP000225706"/>
    </source>
</evidence>
<dbReference type="PANTHER" id="PTHR47027">
    <property type="entry name" value="REVERSE TRANSCRIPTASE DOMAIN-CONTAINING PROTEIN"/>
    <property type="match status" value="1"/>
</dbReference>
<protein>
    <recommendedName>
        <fullName evidence="4">C2H2-type domain-containing protein</fullName>
    </recommendedName>
</protein>
<reference evidence="3" key="1">
    <citation type="journal article" date="2017" name="bioRxiv">
        <title>Comparative analysis of the genomes of Stylophora pistillata and Acropora digitifera provides evidence for extensive differences between species of corals.</title>
        <authorList>
            <person name="Voolstra C.R."/>
            <person name="Li Y."/>
            <person name="Liew Y.J."/>
            <person name="Baumgarten S."/>
            <person name="Zoccola D."/>
            <person name="Flot J.-F."/>
            <person name="Tambutte S."/>
            <person name="Allemand D."/>
            <person name="Aranda M."/>
        </authorList>
    </citation>
    <scope>NUCLEOTIDE SEQUENCE [LARGE SCALE GENOMIC DNA]</scope>
</reference>
<proteinExistence type="predicted"/>
<accession>A0A2B4SGX4</accession>
<evidence type="ECO:0000313" key="2">
    <source>
        <dbReference type="EMBL" id="PFX27732.1"/>
    </source>
</evidence>
<evidence type="ECO:0008006" key="4">
    <source>
        <dbReference type="Google" id="ProtNLM"/>
    </source>
</evidence>
<dbReference type="AlphaFoldDB" id="A0A2B4SGX4"/>
<organism evidence="2 3">
    <name type="scientific">Stylophora pistillata</name>
    <name type="common">Smooth cauliflower coral</name>
    <dbReference type="NCBI Taxonomy" id="50429"/>
    <lineage>
        <taxon>Eukaryota</taxon>
        <taxon>Metazoa</taxon>
        <taxon>Cnidaria</taxon>
        <taxon>Anthozoa</taxon>
        <taxon>Hexacorallia</taxon>
        <taxon>Scleractinia</taxon>
        <taxon>Astrocoeniina</taxon>
        <taxon>Pocilloporidae</taxon>
        <taxon>Stylophora</taxon>
    </lineage>
</organism>
<dbReference type="PANTHER" id="PTHR47027:SF20">
    <property type="entry name" value="REVERSE TRANSCRIPTASE-LIKE PROTEIN WITH RNA-DIRECTED DNA POLYMERASE DOMAIN"/>
    <property type="match status" value="1"/>
</dbReference>
<comment type="caution">
    <text evidence="2">The sequence shown here is derived from an EMBL/GenBank/DDBJ whole genome shotgun (WGS) entry which is preliminary data.</text>
</comment>
<gene>
    <name evidence="2" type="ORF">AWC38_SpisGene7556</name>
</gene>